<feature type="repeat" description="TPR" evidence="1">
    <location>
        <begin position="730"/>
        <end position="763"/>
    </location>
</feature>
<protein>
    <submittedName>
        <fullName evidence="5">Tetratricopeptide repeat protein</fullName>
    </submittedName>
</protein>
<keyword evidence="3" id="KW-1133">Transmembrane helix</keyword>
<dbReference type="RefSeq" id="WP_197171607.1">
    <property type="nucleotide sequence ID" value="NZ_SJPY01000005.1"/>
</dbReference>
<comment type="caution">
    <text evidence="5">The sequence shown here is derived from an EMBL/GenBank/DDBJ whole genome shotgun (WGS) entry which is preliminary data.</text>
</comment>
<keyword evidence="3" id="KW-0812">Transmembrane</keyword>
<reference evidence="5 6" key="1">
    <citation type="submission" date="2019-02" db="EMBL/GenBank/DDBJ databases">
        <title>Deep-cultivation of Planctomycetes and their phenomic and genomic characterization uncovers novel biology.</title>
        <authorList>
            <person name="Wiegand S."/>
            <person name="Jogler M."/>
            <person name="Boedeker C."/>
            <person name="Pinto D."/>
            <person name="Vollmers J."/>
            <person name="Rivas-Marin E."/>
            <person name="Kohn T."/>
            <person name="Peeters S.H."/>
            <person name="Heuer A."/>
            <person name="Rast P."/>
            <person name="Oberbeckmann S."/>
            <person name="Bunk B."/>
            <person name="Jeske O."/>
            <person name="Meyerdierks A."/>
            <person name="Storesund J.E."/>
            <person name="Kallscheuer N."/>
            <person name="Luecker S."/>
            <person name="Lage O.M."/>
            <person name="Pohl T."/>
            <person name="Merkel B.J."/>
            <person name="Hornburger P."/>
            <person name="Mueller R.-W."/>
            <person name="Bruemmer F."/>
            <person name="Labrenz M."/>
            <person name="Spormann A.M."/>
            <person name="Op Den Camp H."/>
            <person name="Overmann J."/>
            <person name="Amann R."/>
            <person name="Jetten M.S.M."/>
            <person name="Mascher T."/>
            <person name="Medema M.H."/>
            <person name="Devos D.P."/>
            <person name="Kaster A.-K."/>
            <person name="Ovreas L."/>
            <person name="Rohde M."/>
            <person name="Galperin M.Y."/>
            <person name="Jogler C."/>
        </authorList>
    </citation>
    <scope>NUCLEOTIDE SEQUENCE [LARGE SCALE GENOMIC DNA]</scope>
    <source>
        <strain evidence="5 6">Q31b</strain>
    </source>
</reference>
<keyword evidence="1" id="KW-0802">TPR repeat</keyword>
<dbReference type="Pfam" id="PF13584">
    <property type="entry name" value="BatD"/>
    <property type="match status" value="2"/>
</dbReference>
<evidence type="ECO:0000313" key="6">
    <source>
        <dbReference type="Proteomes" id="UP000315471"/>
    </source>
</evidence>
<feature type="compositionally biased region" description="Polar residues" evidence="2">
    <location>
        <begin position="555"/>
        <end position="566"/>
    </location>
</feature>
<dbReference type="SUPFAM" id="SSF48452">
    <property type="entry name" value="TPR-like"/>
    <property type="match status" value="1"/>
</dbReference>
<dbReference type="PROSITE" id="PS50005">
    <property type="entry name" value="TPR"/>
    <property type="match status" value="1"/>
</dbReference>
<dbReference type="InterPro" id="IPR011990">
    <property type="entry name" value="TPR-like_helical_dom_sf"/>
</dbReference>
<feature type="chain" id="PRO_5023142048" evidence="4">
    <location>
        <begin position="21"/>
        <end position="941"/>
    </location>
</feature>
<dbReference type="PANTHER" id="PTHR40940">
    <property type="entry name" value="PROTEIN BATD-RELATED"/>
    <property type="match status" value="1"/>
</dbReference>
<evidence type="ECO:0000256" key="4">
    <source>
        <dbReference type="SAM" id="SignalP"/>
    </source>
</evidence>
<dbReference type="Gene3D" id="1.25.40.10">
    <property type="entry name" value="Tetratricopeptide repeat domain"/>
    <property type="match status" value="1"/>
</dbReference>
<evidence type="ECO:0000256" key="3">
    <source>
        <dbReference type="SAM" id="Phobius"/>
    </source>
</evidence>
<evidence type="ECO:0000256" key="1">
    <source>
        <dbReference type="PROSITE-ProRule" id="PRU00339"/>
    </source>
</evidence>
<dbReference type="SMART" id="SM00028">
    <property type="entry name" value="TPR"/>
    <property type="match status" value="1"/>
</dbReference>
<proteinExistence type="predicted"/>
<sequence length="941" mass="102747" precursor="true">MKQLITTIAFTALLVTAASAANIETRLSTRETYVGSPIVLQLSITDAGDYDQPAPPVIEGCEVRSNGAPSQSTRIAFINGRRSESRSVTLQYLITPRREGTFTIPAMTFEVDGKTVATEPQRFVATKSETGDLMFVEIEGGKDKVFVGEPLDLTLKVWIKPFRDPETGQTLSEGSMWNRISDSTSWGGFANRMKEMYENNQRPGGQEVLRDDGRGNERAYYQYEINATVYPKRAGKIDADDVQIVVNYPTALGRSRSPLARFFDDDMFGGSSPFGSRMVVTSSRPIVGDVRVDATEVLPVPTAGRPADYRGAVGRYQIATQASPTTVDAGDPITLNIGIAGTGPMELVQAPPLDELSELTADFKVADEPLAGFVRADTKLFSTTIRPRREGIKQIPAIRFSFFDPETESFQTVKSEPIKITVSKSESLALDAIVGHGRRDDSDSATEAVDRSLPDLTNHSDASVLVSQSPRGPSNWWWAFVIVPPIVWLATAAAKYRDALIHWLPSLKSPKSRCLAAIERAKDQEAMNEAVVDFVLARNRTRQSLVHPRSKTPGGLTSESNPSATRRVSRSVEAVGSLRVAGMYQVANEVESFLAKSATEQVQILANSAAELVERIDAEIRANRKTRVKTMKQKDRAINLTRPLALLFVALTVSAFGTKPAVAEGVKTLDSTATVVQLSPTQQQTLLSEATDAYTNGITKSHADAASAKELLETATEKYQLLVDSGIQNADLFINLGNAYLQTGRLGYAIANYERALQLDPGNPQAIKNVAYADKKTGSQRRQDIGREMGNIPTLASSVLRVRSWNNAFTSFVGARPVTWLLALSSITFWGLLILRIVFRPFPLWKYAAVPLMLLLLSLGSVSLTQTNPQPTWNAVIVADDVSLRAGDGDQFDSVLSAASSQGQRVEMLATRGDWTQIRTDDGHVGWVHVGDLEVVKSQKT</sequence>
<dbReference type="InterPro" id="IPR025738">
    <property type="entry name" value="BatD"/>
</dbReference>
<dbReference type="EMBL" id="SJPY01000005">
    <property type="protein sequence ID" value="TWU39948.1"/>
    <property type="molecule type" value="Genomic_DNA"/>
</dbReference>
<evidence type="ECO:0000256" key="2">
    <source>
        <dbReference type="SAM" id="MobiDB-lite"/>
    </source>
</evidence>
<dbReference type="InterPro" id="IPR019734">
    <property type="entry name" value="TPR_rpt"/>
</dbReference>
<dbReference type="Proteomes" id="UP000315471">
    <property type="component" value="Unassembled WGS sequence"/>
</dbReference>
<organism evidence="5 6">
    <name type="scientific">Novipirellula aureliae</name>
    <dbReference type="NCBI Taxonomy" id="2527966"/>
    <lineage>
        <taxon>Bacteria</taxon>
        <taxon>Pseudomonadati</taxon>
        <taxon>Planctomycetota</taxon>
        <taxon>Planctomycetia</taxon>
        <taxon>Pirellulales</taxon>
        <taxon>Pirellulaceae</taxon>
        <taxon>Novipirellula</taxon>
    </lineage>
</organism>
<accession>A0A5C6DT62</accession>
<feature type="region of interest" description="Disordered" evidence="2">
    <location>
        <begin position="543"/>
        <end position="568"/>
    </location>
</feature>
<feature type="signal peptide" evidence="4">
    <location>
        <begin position="1"/>
        <end position="20"/>
    </location>
</feature>
<dbReference type="Gene3D" id="2.30.30.40">
    <property type="entry name" value="SH3 Domains"/>
    <property type="match status" value="1"/>
</dbReference>
<dbReference type="PANTHER" id="PTHR40940:SF2">
    <property type="entry name" value="BATD"/>
    <property type="match status" value="1"/>
</dbReference>
<dbReference type="PROSITE" id="PS50293">
    <property type="entry name" value="TPR_REGION"/>
    <property type="match status" value="1"/>
</dbReference>
<name>A0A5C6DT62_9BACT</name>
<evidence type="ECO:0000313" key="5">
    <source>
        <dbReference type="EMBL" id="TWU39948.1"/>
    </source>
</evidence>
<keyword evidence="4" id="KW-0732">Signal</keyword>
<feature type="transmembrane region" description="Helical" evidence="3">
    <location>
        <begin position="818"/>
        <end position="839"/>
    </location>
</feature>
<keyword evidence="6" id="KW-1185">Reference proteome</keyword>
<dbReference type="Pfam" id="PF00515">
    <property type="entry name" value="TPR_1"/>
    <property type="match status" value="1"/>
</dbReference>
<keyword evidence="3" id="KW-0472">Membrane</keyword>
<gene>
    <name evidence="5" type="ORF">Q31b_32640</name>
</gene>
<dbReference type="AlphaFoldDB" id="A0A5C6DT62"/>